<evidence type="ECO:0000313" key="2">
    <source>
        <dbReference type="Proteomes" id="UP000000239"/>
    </source>
</evidence>
<name>Q1QUA3_CHRI1</name>
<protein>
    <submittedName>
        <fullName evidence="1">Uncharacterized protein</fullName>
    </submittedName>
</protein>
<dbReference type="STRING" id="290398.Csal_2608"/>
<dbReference type="EMBL" id="CP000285">
    <property type="protein sequence ID" value="ABE59955.1"/>
    <property type="molecule type" value="Genomic_DNA"/>
</dbReference>
<gene>
    <name evidence="1" type="ordered locus">Csal_2608</name>
</gene>
<organism evidence="1 2">
    <name type="scientific">Chromohalobacter israelensis (strain ATCC BAA-138 / DSM 3043 / CIP 106854 / NCIMB 13768 / 1H11)</name>
    <name type="common">Chromohalobacter salexigens</name>
    <dbReference type="NCBI Taxonomy" id="290398"/>
    <lineage>
        <taxon>Bacteria</taxon>
        <taxon>Pseudomonadati</taxon>
        <taxon>Pseudomonadota</taxon>
        <taxon>Gammaproteobacteria</taxon>
        <taxon>Oceanospirillales</taxon>
        <taxon>Halomonadaceae</taxon>
        <taxon>Chromohalobacter</taxon>
    </lineage>
</organism>
<reference evidence="1 2" key="1">
    <citation type="journal article" date="2011" name="Stand. Genomic Sci.">
        <title>Complete genome sequence of the halophilic and highly halotolerant Chromohalobacter salexigens type strain (1H11(T)).</title>
        <authorList>
            <person name="Copeland A."/>
            <person name="O'Connor K."/>
            <person name="Lucas S."/>
            <person name="Lapidus A."/>
            <person name="Berry K.W."/>
            <person name="Detter J.C."/>
            <person name="Del Rio T.G."/>
            <person name="Hammon N."/>
            <person name="Dalin E."/>
            <person name="Tice H."/>
            <person name="Pitluck S."/>
            <person name="Bruce D."/>
            <person name="Goodwin L."/>
            <person name="Han C."/>
            <person name="Tapia R."/>
            <person name="Saunders E."/>
            <person name="Schmutz J."/>
            <person name="Brettin T."/>
            <person name="Larimer F."/>
            <person name="Land M."/>
            <person name="Hauser L."/>
            <person name="Vargas C."/>
            <person name="Nieto J.J."/>
            <person name="Kyrpides N.C."/>
            <person name="Ivanova N."/>
            <person name="Goker M."/>
            <person name="Klenk H.P."/>
            <person name="Csonka L.N."/>
            <person name="Woyke T."/>
        </authorList>
    </citation>
    <scope>NUCLEOTIDE SEQUENCE [LARGE SCALE GENOMIC DNA]</scope>
    <source>
        <strain evidence="2">ATCC BAA-138 / DSM 3043 / CIP 106854 / NCIMB 13768 / 1H11</strain>
    </source>
</reference>
<sequence length="63" mass="7165">MSSNKAVRRPFLFPSRFILWSQPLFVSHPDKCQVESKNTVGTNIYIFAEKGLQKSIIPSKIIA</sequence>
<dbReference type="HOGENOM" id="CLU_2877647_0_0_6"/>
<evidence type="ECO:0000313" key="1">
    <source>
        <dbReference type="EMBL" id="ABE59955.1"/>
    </source>
</evidence>
<dbReference type="KEGG" id="csa:Csal_2608"/>
<dbReference type="Proteomes" id="UP000000239">
    <property type="component" value="Chromosome"/>
</dbReference>
<accession>Q1QUA3</accession>
<keyword evidence="2" id="KW-1185">Reference proteome</keyword>
<dbReference type="AlphaFoldDB" id="Q1QUA3"/>
<proteinExistence type="predicted"/>